<dbReference type="InterPro" id="IPR000421">
    <property type="entry name" value="FA58C"/>
</dbReference>
<dbReference type="CDD" id="cd00057">
    <property type="entry name" value="FA58C"/>
    <property type="match status" value="1"/>
</dbReference>
<evidence type="ECO:0000256" key="2">
    <source>
        <dbReference type="ARBA" id="ARBA00011902"/>
    </source>
</evidence>
<evidence type="ECO:0000256" key="15">
    <source>
        <dbReference type="ARBA" id="ARBA00023180"/>
    </source>
</evidence>
<protein>
    <recommendedName>
        <fullName evidence="2">receptor protein-tyrosine kinase</fullName>
        <ecNumber evidence="2">2.7.10.1</ecNumber>
    </recommendedName>
</protein>
<evidence type="ECO:0000256" key="9">
    <source>
        <dbReference type="ARBA" id="ARBA00022840"/>
    </source>
</evidence>
<evidence type="ECO:0000259" key="20">
    <source>
        <dbReference type="PROSITE" id="PS50022"/>
    </source>
</evidence>
<dbReference type="Pfam" id="PF21114">
    <property type="entry name" value="DDR1-2_DS-like"/>
    <property type="match status" value="1"/>
</dbReference>
<dbReference type="PROSITE" id="PS50022">
    <property type="entry name" value="FA58C_3"/>
    <property type="match status" value="1"/>
</dbReference>
<dbReference type="PANTHER" id="PTHR24416:SF580">
    <property type="entry name" value="DISCOIDIN DOMAIN RECEPTOR, ISOFORM F"/>
    <property type="match status" value="1"/>
</dbReference>
<dbReference type="Gene3D" id="2.60.120.260">
    <property type="entry name" value="Galactose-binding domain-like"/>
    <property type="match status" value="1"/>
</dbReference>
<evidence type="ECO:0000256" key="13">
    <source>
        <dbReference type="ARBA" id="ARBA00023157"/>
    </source>
</evidence>
<keyword evidence="11 18" id="KW-0472">Membrane</keyword>
<accession>A0ABM1FA62</accession>
<comment type="catalytic activity">
    <reaction evidence="16">
        <text>L-tyrosyl-[protein] + ATP = O-phospho-L-tyrosyl-[protein] + ADP + H(+)</text>
        <dbReference type="Rhea" id="RHEA:10596"/>
        <dbReference type="Rhea" id="RHEA-COMP:10136"/>
        <dbReference type="Rhea" id="RHEA-COMP:20101"/>
        <dbReference type="ChEBI" id="CHEBI:15378"/>
        <dbReference type="ChEBI" id="CHEBI:30616"/>
        <dbReference type="ChEBI" id="CHEBI:46858"/>
        <dbReference type="ChEBI" id="CHEBI:61978"/>
        <dbReference type="ChEBI" id="CHEBI:456216"/>
        <dbReference type="EC" id="2.7.10.1"/>
    </reaction>
</comment>
<dbReference type="InterPro" id="IPR050122">
    <property type="entry name" value="RTK"/>
</dbReference>
<keyword evidence="13" id="KW-1015">Disulfide bond</keyword>
<dbReference type="Pfam" id="PF07714">
    <property type="entry name" value="PK_Tyr_Ser-Thr"/>
    <property type="match status" value="1"/>
</dbReference>
<keyword evidence="10 18" id="KW-1133">Transmembrane helix</keyword>
<keyword evidence="9" id="KW-0067">ATP-binding</keyword>
<feature type="domain" description="Protein kinase" evidence="19">
    <location>
        <begin position="691"/>
        <end position="975"/>
    </location>
</feature>
<evidence type="ECO:0000256" key="10">
    <source>
        <dbReference type="ARBA" id="ARBA00022989"/>
    </source>
</evidence>
<dbReference type="Gene3D" id="2.60.120.1190">
    <property type="match status" value="1"/>
</dbReference>
<dbReference type="PROSITE" id="PS50011">
    <property type="entry name" value="PROTEIN_KINASE_DOM"/>
    <property type="match status" value="1"/>
</dbReference>
<dbReference type="SUPFAM" id="SSF49785">
    <property type="entry name" value="Galactose-binding domain-like"/>
    <property type="match status" value="1"/>
</dbReference>
<comment type="subcellular location">
    <subcellularLocation>
        <location evidence="1">Cell membrane</location>
        <topology evidence="1">Single-pass type I membrane protein</topology>
    </subcellularLocation>
</comment>
<dbReference type="EC" id="2.7.10.1" evidence="2"/>
<keyword evidence="7" id="KW-0547">Nucleotide-binding</keyword>
<dbReference type="InterPro" id="IPR000719">
    <property type="entry name" value="Prot_kinase_dom"/>
</dbReference>
<sequence>MHYREYIEASWRTSEHTREGRRYSSCLSAVEAEMKSERASEVRRTRLKMATSGHVLSSLVVILLACQSHAMDIASCNEPLGMSNGNIPDLHITASSTHDHGSVGPHNARLRQELNGGAWCPANLIIKDSYEYLEINLEGPKVVTVIETQGRFGNGQGQEYAESYRLEYWRPGMDKFVHFRNRNGEELFPGNSNTYIGVSREVDPPITASKLRIIPFSEYKRTVCMRVEIYGCPWTEGIISYGMPQGEKRGSEIDLYDKIYDGHEENHYLYGGLGQLVDGQKGPDNFRLDIRGQGKGYEWVGWRNDTGIQTPIEIIFTFEKVRNFSTVAIYCNNLFSKDVQVFSTAKVYFSVGGKQYQSSPIIFSYMPDTESPTRLHTQTPAHVRACAHVTFTEPAVGNFTIEGTEYPKTYVDSGGIIVREQPHHDMPVHTRDGSSPGDGSTHPSVTSNKEKDAFPDKYIGIIVGVLGALLMLILLVVGLIMIRRTLRRKINNNMLKEKRITINMKDMTMNIASRNSNGNLYGSVALEDPEKPIYQDPETVVQGRKLPEPPKHMIPYGTMPADMSPEFAANMVSDLPMKYDISTSRKLPPAPPRVPQRIESRDMPISREYAIPDLAKANGVNTVNGINKTLPTKMIMPPKPSEVLAQHYAESELFKIQNIQGVSGNCVYAVPGDVIHCKEEVPVPEFPRQNLHFVEKLGEGQFGEVHLCEAEGMSQFADVPCTPTSSCLVAVKLLRKNATDTARQDFMKEVRIMAKLQDPNIVRVLGACMNTDPICVIAEYMENGDLNQFLQDHDYEDKMTEATGVQTLDYGTLIYQATQIASGMKYLESLNFVHRDLATRNCLVGRHYTIKIADFGMSRNLYSMDYYRIEGRAVLPIRWMAWESILLGRFTTKSDVWSFAVTLWEVLTFARESPYGILNDEEVIENVGNFYRNEGKQIYLPQPTICPKEIYDLMCECWQRNESERPNFREIHLFLQRKNLGYQPEEVSC</sequence>
<evidence type="ECO:0000256" key="8">
    <source>
        <dbReference type="ARBA" id="ARBA00022777"/>
    </source>
</evidence>
<dbReference type="InterPro" id="IPR011009">
    <property type="entry name" value="Kinase-like_dom_sf"/>
</dbReference>
<keyword evidence="3" id="KW-1003">Cell membrane</keyword>
<keyword evidence="4" id="KW-0808">Transferase</keyword>
<dbReference type="InterPro" id="IPR020635">
    <property type="entry name" value="Tyr_kinase_cat_dom"/>
</dbReference>
<dbReference type="SMART" id="SM00231">
    <property type="entry name" value="FA58C"/>
    <property type="match status" value="1"/>
</dbReference>
<dbReference type="Pfam" id="PF00754">
    <property type="entry name" value="F5_F8_type_C"/>
    <property type="match status" value="1"/>
</dbReference>
<dbReference type="InterPro" id="IPR008266">
    <property type="entry name" value="Tyr_kinase_AS"/>
</dbReference>
<dbReference type="PROSITE" id="PS00239">
    <property type="entry name" value="RECEPTOR_TYR_KIN_II"/>
    <property type="match status" value="1"/>
</dbReference>
<proteinExistence type="predicted"/>
<dbReference type="SMART" id="SM00219">
    <property type="entry name" value="TyrKc"/>
    <property type="match status" value="1"/>
</dbReference>
<keyword evidence="21" id="KW-1185">Reference proteome</keyword>
<dbReference type="SUPFAM" id="SSF56112">
    <property type="entry name" value="Protein kinase-like (PK-like)"/>
    <property type="match status" value="1"/>
</dbReference>
<keyword evidence="8" id="KW-0418">Kinase</keyword>
<evidence type="ECO:0000259" key="19">
    <source>
        <dbReference type="PROSITE" id="PS50011"/>
    </source>
</evidence>
<dbReference type="InterPro" id="IPR048525">
    <property type="entry name" value="DDR1-2_DS-like"/>
</dbReference>
<keyword evidence="15" id="KW-0325">Glycoprotein</keyword>
<keyword evidence="12" id="KW-0829">Tyrosine-protein kinase</keyword>
<name>A0ABM1FA62_PRICU</name>
<feature type="domain" description="F5/8 type C" evidence="20">
    <location>
        <begin position="76"/>
        <end position="232"/>
    </location>
</feature>
<feature type="compositionally biased region" description="Polar residues" evidence="17">
    <location>
        <begin position="437"/>
        <end position="447"/>
    </location>
</feature>
<dbReference type="Gene3D" id="1.10.510.10">
    <property type="entry name" value="Transferase(Phosphotransferase) domain 1"/>
    <property type="match status" value="1"/>
</dbReference>
<gene>
    <name evidence="22" type="primary">LOC106821158</name>
</gene>
<evidence type="ECO:0000313" key="22">
    <source>
        <dbReference type="RefSeq" id="XP_014681333.1"/>
    </source>
</evidence>
<evidence type="ECO:0000313" key="21">
    <source>
        <dbReference type="Proteomes" id="UP000695022"/>
    </source>
</evidence>
<keyword evidence="5 18" id="KW-0812">Transmembrane</keyword>
<dbReference type="PANTHER" id="PTHR24416">
    <property type="entry name" value="TYROSINE-PROTEIN KINASE RECEPTOR"/>
    <property type="match status" value="1"/>
</dbReference>
<dbReference type="PROSITE" id="PS01286">
    <property type="entry name" value="FA58C_2"/>
    <property type="match status" value="1"/>
</dbReference>
<evidence type="ECO:0000256" key="12">
    <source>
        <dbReference type="ARBA" id="ARBA00023137"/>
    </source>
</evidence>
<dbReference type="PROSITE" id="PS00109">
    <property type="entry name" value="PROTEIN_KINASE_TYR"/>
    <property type="match status" value="1"/>
</dbReference>
<evidence type="ECO:0000256" key="1">
    <source>
        <dbReference type="ARBA" id="ARBA00004251"/>
    </source>
</evidence>
<feature type="region of interest" description="Disordered" evidence="17">
    <location>
        <begin position="425"/>
        <end position="450"/>
    </location>
</feature>
<evidence type="ECO:0000256" key="4">
    <source>
        <dbReference type="ARBA" id="ARBA00022679"/>
    </source>
</evidence>
<evidence type="ECO:0000256" key="5">
    <source>
        <dbReference type="ARBA" id="ARBA00022692"/>
    </source>
</evidence>
<dbReference type="Gene3D" id="3.30.200.20">
    <property type="entry name" value="Phosphorylase Kinase, domain 1"/>
    <property type="match status" value="1"/>
</dbReference>
<organism evidence="21 22">
    <name type="scientific">Priapulus caudatus</name>
    <name type="common">Priapulid worm</name>
    <dbReference type="NCBI Taxonomy" id="37621"/>
    <lineage>
        <taxon>Eukaryota</taxon>
        <taxon>Metazoa</taxon>
        <taxon>Ecdysozoa</taxon>
        <taxon>Scalidophora</taxon>
        <taxon>Priapulida</taxon>
        <taxon>Priapulimorpha</taxon>
        <taxon>Priapulimorphida</taxon>
        <taxon>Priapulidae</taxon>
        <taxon>Priapulus</taxon>
    </lineage>
</organism>
<evidence type="ECO:0000256" key="7">
    <source>
        <dbReference type="ARBA" id="ARBA00022741"/>
    </source>
</evidence>
<reference evidence="22" key="1">
    <citation type="submission" date="2025-08" db="UniProtKB">
        <authorList>
            <consortium name="RefSeq"/>
        </authorList>
    </citation>
    <scope>IDENTIFICATION</scope>
</reference>
<dbReference type="RefSeq" id="XP_014681333.1">
    <property type="nucleotide sequence ID" value="XM_014825847.1"/>
</dbReference>
<evidence type="ECO:0000256" key="3">
    <source>
        <dbReference type="ARBA" id="ARBA00022475"/>
    </source>
</evidence>
<evidence type="ECO:0000256" key="18">
    <source>
        <dbReference type="SAM" id="Phobius"/>
    </source>
</evidence>
<dbReference type="CDD" id="cd05051">
    <property type="entry name" value="PTKc_DDR"/>
    <property type="match status" value="1"/>
</dbReference>
<dbReference type="InterPro" id="IPR002011">
    <property type="entry name" value="Tyr_kinase_rcpt_2_CS"/>
</dbReference>
<keyword evidence="14" id="KW-0675">Receptor</keyword>
<evidence type="ECO:0000256" key="17">
    <source>
        <dbReference type="SAM" id="MobiDB-lite"/>
    </source>
</evidence>
<dbReference type="Proteomes" id="UP000695022">
    <property type="component" value="Unplaced"/>
</dbReference>
<evidence type="ECO:0000256" key="16">
    <source>
        <dbReference type="ARBA" id="ARBA00051243"/>
    </source>
</evidence>
<dbReference type="InterPro" id="IPR008979">
    <property type="entry name" value="Galactose-bd-like_sf"/>
</dbReference>
<feature type="transmembrane region" description="Helical" evidence="18">
    <location>
        <begin position="458"/>
        <end position="482"/>
    </location>
</feature>
<evidence type="ECO:0000256" key="6">
    <source>
        <dbReference type="ARBA" id="ARBA00022729"/>
    </source>
</evidence>
<evidence type="ECO:0000256" key="11">
    <source>
        <dbReference type="ARBA" id="ARBA00023136"/>
    </source>
</evidence>
<dbReference type="PRINTS" id="PR00109">
    <property type="entry name" value="TYRKINASE"/>
</dbReference>
<dbReference type="GeneID" id="106821158"/>
<dbReference type="PROSITE" id="PS01285">
    <property type="entry name" value="FA58C_1"/>
    <property type="match status" value="1"/>
</dbReference>
<keyword evidence="6" id="KW-0732">Signal</keyword>
<evidence type="ECO:0000256" key="14">
    <source>
        <dbReference type="ARBA" id="ARBA00023170"/>
    </source>
</evidence>
<dbReference type="InterPro" id="IPR001245">
    <property type="entry name" value="Ser-Thr/Tyr_kinase_cat_dom"/>
</dbReference>